<accession>A0A426RW94</accession>
<dbReference type="PANTHER" id="PTHR18964">
    <property type="entry name" value="ROK (REPRESSOR, ORF, KINASE) FAMILY"/>
    <property type="match status" value="1"/>
</dbReference>
<evidence type="ECO:0000313" key="3">
    <source>
        <dbReference type="EMBL" id="RRQ78554.1"/>
    </source>
</evidence>
<dbReference type="InterPro" id="IPR000600">
    <property type="entry name" value="ROK"/>
</dbReference>
<comment type="similarity">
    <text evidence="1">Belongs to the ROK (NagC/XylR) family.</text>
</comment>
<evidence type="ECO:0000256" key="1">
    <source>
        <dbReference type="ARBA" id="ARBA00006479"/>
    </source>
</evidence>
<dbReference type="AlphaFoldDB" id="A0A426RW94"/>
<evidence type="ECO:0000256" key="2">
    <source>
        <dbReference type="SAM" id="MobiDB-lite"/>
    </source>
</evidence>
<comment type="caution">
    <text evidence="3">The sequence shown here is derived from an EMBL/GenBank/DDBJ whole genome shotgun (WGS) entry which is preliminary data.</text>
</comment>
<dbReference type="EMBL" id="PDES01000021">
    <property type="protein sequence ID" value="RRQ78554.1"/>
    <property type="molecule type" value="Genomic_DNA"/>
</dbReference>
<keyword evidence="3" id="KW-0808">Transferase</keyword>
<organism evidence="3 4">
    <name type="scientific">Streptomyces griseofuscus</name>
    <dbReference type="NCBI Taxonomy" id="146922"/>
    <lineage>
        <taxon>Bacteria</taxon>
        <taxon>Bacillati</taxon>
        <taxon>Actinomycetota</taxon>
        <taxon>Actinomycetes</taxon>
        <taxon>Kitasatosporales</taxon>
        <taxon>Streptomycetaceae</taxon>
        <taxon>Streptomyces</taxon>
    </lineage>
</organism>
<keyword evidence="4" id="KW-1185">Reference proteome</keyword>
<name>A0A426RW94_9ACTN</name>
<dbReference type="InterPro" id="IPR043129">
    <property type="entry name" value="ATPase_NBD"/>
</dbReference>
<evidence type="ECO:0000313" key="4">
    <source>
        <dbReference type="Proteomes" id="UP000276379"/>
    </source>
</evidence>
<dbReference type="Pfam" id="PF00480">
    <property type="entry name" value="ROK"/>
    <property type="match status" value="1"/>
</dbReference>
<dbReference type="Proteomes" id="UP000276379">
    <property type="component" value="Unassembled WGS sequence"/>
</dbReference>
<dbReference type="GO" id="GO:0016301">
    <property type="term" value="F:kinase activity"/>
    <property type="evidence" value="ECO:0007669"/>
    <property type="project" value="UniProtKB-KW"/>
</dbReference>
<dbReference type="PANTHER" id="PTHR18964:SF169">
    <property type="entry name" value="N-ACETYLMANNOSAMINE KINASE"/>
    <property type="match status" value="1"/>
</dbReference>
<keyword evidence="3" id="KW-0418">Kinase</keyword>
<feature type="region of interest" description="Disordered" evidence="2">
    <location>
        <begin position="354"/>
        <end position="394"/>
    </location>
</feature>
<reference evidence="3 4" key="1">
    <citation type="submission" date="2017-10" db="EMBL/GenBank/DDBJ databases">
        <title>Draft genome of actinobacteria isolated from guarana (Paullinia cupana (Mart.) Ducke.</title>
        <authorList>
            <person name="Siqueira K.A."/>
            <person name="Liotti R.G."/>
            <person name="Mendes T.A."/>
            <person name="Soares M.A."/>
        </authorList>
    </citation>
    <scope>NUCLEOTIDE SEQUENCE [LARGE SCALE GENOMIC DNA]</scope>
    <source>
        <strain evidence="3 4">199</strain>
    </source>
</reference>
<gene>
    <name evidence="3" type="ORF">CQW44_36250</name>
</gene>
<dbReference type="RefSeq" id="WP_125212154.1">
    <property type="nucleotide sequence ID" value="NZ_PDER01000027.1"/>
</dbReference>
<sequence>MTHETTALDSDADIAVVDVGGTRLRRAVWSPARGLREPADGPSPSMRTHPGLPAGQLRRLMVEALCAAVAPGTDRAGVSFGAALDHHSGTVYASAPLWGADTEPFDLLGALRAARPEVAWHLVNDVTAALLHAASAPHRRSLRKLLLVTVSTGIACRALDLRTGTVPVDECGLQGEIGHLPAAVPGTPLLPAEPRPVCDCGRPGHVAAYSSGPGIRRLARLMRARDEKRWAASALGRSGTEAAFEEALRAALDAGDAVAGELLAAATEPLADVLRTALCLDPEFDEIVLTGGVVYGLGDHVRHALLTHLTHAGLYLTADRSPDWAGRRITAARPGEADPLIGAGIAALTGRPGSGAYGTGAAPAQGHHPGDDGPAAGLRATSRTAGPLPAGVPR</sequence>
<proteinExistence type="inferred from homology"/>
<dbReference type="SUPFAM" id="SSF53067">
    <property type="entry name" value="Actin-like ATPase domain"/>
    <property type="match status" value="1"/>
</dbReference>
<dbReference type="Gene3D" id="3.30.420.40">
    <property type="match status" value="2"/>
</dbReference>
<protein>
    <submittedName>
        <fullName evidence="3">Glucose kinase</fullName>
    </submittedName>
</protein>